<feature type="compositionally biased region" description="Polar residues" evidence="1">
    <location>
        <begin position="40"/>
        <end position="51"/>
    </location>
</feature>
<sequence length="318" mass="35478">MTSMTKDYYELDPDGDVTFVFTRIDPDTVNQAPGPKNAPHESTNAQVTGGSVERASSSVAGKKVQKSKQRVSTSPVFKNMLHGPWKEAQGLRLGDSEIEMDWQNVDAMLLLMNAIHGNWPDIPLDVSLEMLVEMATLVDYYNCRKAIHHALEVWIRNLLGGLANASSDDTVRWIWISWVLRPTDVFRDATYRAVTQSKGPISTIGLPIPQPIIDAIEKRREQGIKTTLNSLRRLVIDLWDGRKSCSFECDSFRLGALIKQVHGKGFLRATDEGTIPSISLDQLNNFLVDIKSPAWREVTGKRVAIMTSTPSILAPYSL</sequence>
<dbReference type="AlphaFoldDB" id="A0A9P3EYW9"/>
<evidence type="ECO:0000256" key="1">
    <source>
        <dbReference type="SAM" id="MobiDB-lite"/>
    </source>
</evidence>
<accession>A0A9P3EYW9</accession>
<dbReference type="GeneID" id="67008512"/>
<evidence type="ECO:0008006" key="4">
    <source>
        <dbReference type="Google" id="ProtNLM"/>
    </source>
</evidence>
<name>A0A9P3EYW9_9EURO</name>
<dbReference type="Proteomes" id="UP001043456">
    <property type="component" value="Unassembled WGS sequence"/>
</dbReference>
<reference evidence="2 3" key="1">
    <citation type="submission" date="2018-10" db="EMBL/GenBank/DDBJ databases">
        <title>Pan-genome distribution and transcriptional activeness of fungal secondary metabolism genes in Aspergillus section Fumigati.</title>
        <authorList>
            <person name="Takahashi H."/>
            <person name="Umemura M."/>
            <person name="Ninomiya A."/>
            <person name="Kusuya Y."/>
            <person name="Urayama S."/>
            <person name="Shimizu M."/>
            <person name="Watanabe A."/>
            <person name="Kamei K."/>
            <person name="Yaguchi T."/>
            <person name="Hagiwara D."/>
        </authorList>
    </citation>
    <scope>NUCLEOTIDE SEQUENCE [LARGE SCALE GENOMIC DNA]</scope>
    <source>
        <strain evidence="2 3">IFM 55266</strain>
    </source>
</reference>
<evidence type="ECO:0000313" key="2">
    <source>
        <dbReference type="EMBL" id="GIJ90937.1"/>
    </source>
</evidence>
<gene>
    <name evidence="2" type="ORF">Asppvi_009902</name>
</gene>
<dbReference type="OrthoDB" id="5275938at2759"/>
<comment type="caution">
    <text evidence="2">The sequence shown here is derived from an EMBL/GenBank/DDBJ whole genome shotgun (WGS) entry which is preliminary data.</text>
</comment>
<dbReference type="EMBL" id="BHVY01000007">
    <property type="protein sequence ID" value="GIJ90937.1"/>
    <property type="molecule type" value="Genomic_DNA"/>
</dbReference>
<proteinExistence type="predicted"/>
<keyword evidence="3" id="KW-1185">Reference proteome</keyword>
<dbReference type="RefSeq" id="XP_043161683.1">
    <property type="nucleotide sequence ID" value="XM_043305748.1"/>
</dbReference>
<protein>
    <recommendedName>
        <fullName evidence="4">BTB domain-containing protein</fullName>
    </recommendedName>
</protein>
<feature type="region of interest" description="Disordered" evidence="1">
    <location>
        <begin position="26"/>
        <end position="51"/>
    </location>
</feature>
<dbReference type="InterPro" id="IPR011333">
    <property type="entry name" value="SKP1/BTB/POZ_sf"/>
</dbReference>
<organism evidence="2 3">
    <name type="scientific">Aspergillus pseudoviridinutans</name>
    <dbReference type="NCBI Taxonomy" id="1517512"/>
    <lineage>
        <taxon>Eukaryota</taxon>
        <taxon>Fungi</taxon>
        <taxon>Dikarya</taxon>
        <taxon>Ascomycota</taxon>
        <taxon>Pezizomycotina</taxon>
        <taxon>Eurotiomycetes</taxon>
        <taxon>Eurotiomycetidae</taxon>
        <taxon>Eurotiales</taxon>
        <taxon>Aspergillaceae</taxon>
        <taxon>Aspergillus</taxon>
        <taxon>Aspergillus subgen. Fumigati</taxon>
    </lineage>
</organism>
<dbReference type="Gene3D" id="3.30.710.10">
    <property type="entry name" value="Potassium Channel Kv1.1, Chain A"/>
    <property type="match status" value="1"/>
</dbReference>
<evidence type="ECO:0000313" key="3">
    <source>
        <dbReference type="Proteomes" id="UP001043456"/>
    </source>
</evidence>